<accession>A0A3Q0SCH5</accession>
<dbReference type="GO" id="GO:0072559">
    <property type="term" value="C:NLRP3 inflammasome complex"/>
    <property type="evidence" value="ECO:0007669"/>
    <property type="project" value="TreeGrafter"/>
</dbReference>
<dbReference type="Proteomes" id="UP000261340">
    <property type="component" value="Unplaced"/>
</dbReference>
<dbReference type="InterPro" id="IPR002398">
    <property type="entry name" value="Pept_C14"/>
</dbReference>
<keyword evidence="3" id="KW-1185">Reference proteome</keyword>
<evidence type="ECO:0000259" key="1">
    <source>
        <dbReference type="PROSITE" id="PS50209"/>
    </source>
</evidence>
<dbReference type="GeneTree" id="ENSGT00990000203749"/>
<dbReference type="InterPro" id="IPR011029">
    <property type="entry name" value="DEATH-like_dom_sf"/>
</dbReference>
<dbReference type="GO" id="GO:0004197">
    <property type="term" value="F:cysteine-type endopeptidase activity"/>
    <property type="evidence" value="ECO:0007669"/>
    <property type="project" value="InterPro"/>
</dbReference>
<feature type="domain" description="CARD" evidence="1">
    <location>
        <begin position="18"/>
        <end position="103"/>
    </location>
</feature>
<dbReference type="GO" id="GO:0072557">
    <property type="term" value="C:IPAF inflammasome complex"/>
    <property type="evidence" value="ECO:0007669"/>
    <property type="project" value="TreeGrafter"/>
</dbReference>
<dbReference type="SUPFAM" id="SSF47986">
    <property type="entry name" value="DEATH domain"/>
    <property type="match status" value="1"/>
</dbReference>
<reference evidence="2" key="2">
    <citation type="submission" date="2025-09" db="UniProtKB">
        <authorList>
            <consortium name="Ensembl"/>
        </authorList>
    </citation>
    <scope>IDENTIFICATION</scope>
</reference>
<dbReference type="STRING" id="61819.ENSACIP00000019428"/>
<dbReference type="Pfam" id="PF00619">
    <property type="entry name" value="CARD"/>
    <property type="match status" value="1"/>
</dbReference>
<dbReference type="GO" id="GO:0097169">
    <property type="term" value="C:AIM2 inflammasome complex"/>
    <property type="evidence" value="ECO:0007669"/>
    <property type="project" value="TreeGrafter"/>
</dbReference>
<dbReference type="GO" id="GO:0006508">
    <property type="term" value="P:proteolysis"/>
    <property type="evidence" value="ECO:0007669"/>
    <property type="project" value="InterPro"/>
</dbReference>
<reference evidence="2" key="1">
    <citation type="submission" date="2025-08" db="UniProtKB">
        <authorList>
            <consortium name="Ensembl"/>
        </authorList>
    </citation>
    <scope>IDENTIFICATION</scope>
</reference>
<dbReference type="GO" id="GO:0042981">
    <property type="term" value="P:regulation of apoptotic process"/>
    <property type="evidence" value="ECO:0007669"/>
    <property type="project" value="InterPro"/>
</dbReference>
<proteinExistence type="predicted"/>
<evidence type="ECO:0000313" key="2">
    <source>
        <dbReference type="Ensembl" id="ENSACIP00000019428.1"/>
    </source>
</evidence>
<dbReference type="PANTHER" id="PTHR47901:SF3">
    <property type="entry name" value="CASPASE-1"/>
    <property type="match status" value="1"/>
</dbReference>
<dbReference type="PROSITE" id="PS50209">
    <property type="entry name" value="CARD"/>
    <property type="match status" value="1"/>
</dbReference>
<dbReference type="SMART" id="SM00114">
    <property type="entry name" value="CARD"/>
    <property type="match status" value="1"/>
</dbReference>
<name>A0A3Q0SCH5_AMPCI</name>
<dbReference type="GO" id="GO:0050727">
    <property type="term" value="P:regulation of inflammatory response"/>
    <property type="evidence" value="ECO:0007669"/>
    <property type="project" value="TreeGrafter"/>
</dbReference>
<dbReference type="Gene3D" id="1.10.533.10">
    <property type="entry name" value="Death Domain, Fas"/>
    <property type="match status" value="1"/>
</dbReference>
<dbReference type="AlphaFoldDB" id="A0A3Q0SCH5"/>
<dbReference type="Ensembl" id="ENSACIT00000019947.1">
    <property type="protein sequence ID" value="ENSACIP00000019428.1"/>
    <property type="gene ID" value="ENSACIG00000015141.1"/>
</dbReference>
<dbReference type="InterPro" id="IPR001315">
    <property type="entry name" value="CARD"/>
</dbReference>
<evidence type="ECO:0000313" key="3">
    <source>
        <dbReference type="Proteomes" id="UP000261340"/>
    </source>
</evidence>
<protein>
    <recommendedName>
        <fullName evidence="1">CARD domain-containing protein</fullName>
    </recommendedName>
</protein>
<dbReference type="PANTHER" id="PTHR47901">
    <property type="entry name" value="CASPASE RECRUITMENT DOMAIN-CONTAINING PROTEIN 18"/>
    <property type="match status" value="1"/>
</dbReference>
<organism evidence="2 3">
    <name type="scientific">Amphilophus citrinellus</name>
    <name type="common">Midas cichlid</name>
    <name type="synonym">Cichlasoma citrinellum</name>
    <dbReference type="NCBI Taxonomy" id="61819"/>
    <lineage>
        <taxon>Eukaryota</taxon>
        <taxon>Metazoa</taxon>
        <taxon>Chordata</taxon>
        <taxon>Craniata</taxon>
        <taxon>Vertebrata</taxon>
        <taxon>Euteleostomi</taxon>
        <taxon>Actinopterygii</taxon>
        <taxon>Neopterygii</taxon>
        <taxon>Teleostei</taxon>
        <taxon>Neoteleostei</taxon>
        <taxon>Acanthomorphata</taxon>
        <taxon>Ovalentaria</taxon>
        <taxon>Cichlomorphae</taxon>
        <taxon>Cichliformes</taxon>
        <taxon>Cichlidae</taxon>
        <taxon>New World cichlids</taxon>
        <taxon>Cichlasomatinae</taxon>
        <taxon>Heroini</taxon>
        <taxon>Amphilophus</taxon>
    </lineage>
</organism>
<sequence length="105" mass="12313">MNHPNLINVNFFLIEKELGRVRSKFIEKTSRALLDQLLDDILEDGILNDGERESIAEENRNRADKARCLIDTVRKKGEVASKKMICHIQQRDPTLYSDFRRAYKH</sequence>
<dbReference type="OMA" id="EYKQRAD"/>